<organism evidence="2 3">
    <name type="scientific">Streptomyces broussonetiae</name>
    <dbReference type="NCBI Taxonomy" id="2686304"/>
    <lineage>
        <taxon>Bacteria</taxon>
        <taxon>Bacillati</taxon>
        <taxon>Actinomycetota</taxon>
        <taxon>Actinomycetes</taxon>
        <taxon>Kitasatosporales</taxon>
        <taxon>Streptomycetaceae</taxon>
        <taxon>Streptomyces</taxon>
    </lineage>
</organism>
<dbReference type="AlphaFoldDB" id="A0A6I6N3F8"/>
<feature type="region of interest" description="Disordered" evidence="1">
    <location>
        <begin position="1"/>
        <end position="32"/>
    </location>
</feature>
<evidence type="ECO:0000256" key="1">
    <source>
        <dbReference type="SAM" id="MobiDB-lite"/>
    </source>
</evidence>
<dbReference type="RefSeq" id="WP_158923332.1">
    <property type="nucleotide sequence ID" value="NZ_CP047020.1"/>
</dbReference>
<accession>A0A6I6N3F8</accession>
<reference evidence="2 3" key="1">
    <citation type="submission" date="2019-12" db="EMBL/GenBank/DDBJ databases">
        <title>Streptomyces sp. strain T44 isolated from rhizosphere soil of Broussonetia papyrifera.</title>
        <authorList>
            <person name="Mo P."/>
        </authorList>
    </citation>
    <scope>NUCLEOTIDE SEQUENCE [LARGE SCALE GENOMIC DNA]</scope>
    <source>
        <strain evidence="2 3">T44</strain>
    </source>
</reference>
<proteinExistence type="predicted"/>
<protein>
    <submittedName>
        <fullName evidence="2">Uncharacterized protein</fullName>
    </submittedName>
</protein>
<sequence>MSHRFARRLLGRLRRRRRTRTAAAPPQPPYVPRLIDGRVPGIGVGVCLSAEVRK</sequence>
<dbReference type="EMBL" id="CP047020">
    <property type="protein sequence ID" value="QHA06052.1"/>
    <property type="molecule type" value="Genomic_DNA"/>
</dbReference>
<name>A0A6I6N3F8_9ACTN</name>
<evidence type="ECO:0000313" key="2">
    <source>
        <dbReference type="EMBL" id="QHA06052.1"/>
    </source>
</evidence>
<dbReference type="KEGG" id="sbro:GQF42_24650"/>
<gene>
    <name evidence="2" type="ORF">GQF42_24650</name>
</gene>
<keyword evidence="3" id="KW-1185">Reference proteome</keyword>
<dbReference type="Proteomes" id="UP000436138">
    <property type="component" value="Chromosome"/>
</dbReference>
<feature type="compositionally biased region" description="Basic residues" evidence="1">
    <location>
        <begin position="1"/>
        <end position="20"/>
    </location>
</feature>
<evidence type="ECO:0000313" key="3">
    <source>
        <dbReference type="Proteomes" id="UP000436138"/>
    </source>
</evidence>